<reference evidence="3 5" key="1">
    <citation type="journal article" date="2014" name="BMC Genomics">
        <title>Genome sequence of Anopheles sinensis provides insight into genetics basis of mosquito competence for malaria parasites.</title>
        <authorList>
            <person name="Zhou D."/>
            <person name="Zhang D."/>
            <person name="Ding G."/>
            <person name="Shi L."/>
            <person name="Hou Q."/>
            <person name="Ye Y."/>
            <person name="Xu Y."/>
            <person name="Zhou H."/>
            <person name="Xiong C."/>
            <person name="Li S."/>
            <person name="Yu J."/>
            <person name="Hong S."/>
            <person name="Yu X."/>
            <person name="Zou P."/>
            <person name="Chen C."/>
            <person name="Chang X."/>
            <person name="Wang W."/>
            <person name="Lv Y."/>
            <person name="Sun Y."/>
            <person name="Ma L."/>
            <person name="Shen B."/>
            <person name="Zhu C."/>
        </authorList>
    </citation>
    <scope>NUCLEOTIDE SEQUENCE [LARGE SCALE GENOMIC DNA]</scope>
</reference>
<dbReference type="EMBL" id="KE525079">
    <property type="protein sequence ID" value="KFB41281.1"/>
    <property type="molecule type" value="Genomic_DNA"/>
</dbReference>
<keyword evidence="5" id="KW-1185">Reference proteome</keyword>
<feature type="compositionally biased region" description="Basic and acidic residues" evidence="1">
    <location>
        <begin position="99"/>
        <end position="114"/>
    </location>
</feature>
<dbReference type="AlphaFoldDB" id="A0A084VTI7"/>
<accession>A0A084VTI7</accession>
<feature type="region of interest" description="Disordered" evidence="1">
    <location>
        <begin position="76"/>
        <end position="127"/>
    </location>
</feature>
<proteinExistence type="predicted"/>
<dbReference type="EnsemblMetazoa" id="ASIC008873-RA">
    <property type="protein sequence ID" value="ASIC008873-PA"/>
    <property type="gene ID" value="ASIC008873"/>
</dbReference>
<evidence type="ECO:0000313" key="3">
    <source>
        <dbReference type="EMBL" id="KFB41281.1"/>
    </source>
</evidence>
<evidence type="ECO:0000313" key="4">
    <source>
        <dbReference type="EnsemblMetazoa" id="ASIC008873-PA"/>
    </source>
</evidence>
<feature type="transmembrane region" description="Helical" evidence="2">
    <location>
        <begin position="46"/>
        <end position="65"/>
    </location>
</feature>
<evidence type="ECO:0000256" key="2">
    <source>
        <dbReference type="SAM" id="Phobius"/>
    </source>
</evidence>
<dbReference type="Proteomes" id="UP000030765">
    <property type="component" value="Unassembled WGS sequence"/>
</dbReference>
<evidence type="ECO:0000313" key="5">
    <source>
        <dbReference type="Proteomes" id="UP000030765"/>
    </source>
</evidence>
<organism evidence="3">
    <name type="scientific">Anopheles sinensis</name>
    <name type="common">Mosquito</name>
    <dbReference type="NCBI Taxonomy" id="74873"/>
    <lineage>
        <taxon>Eukaryota</taxon>
        <taxon>Metazoa</taxon>
        <taxon>Ecdysozoa</taxon>
        <taxon>Arthropoda</taxon>
        <taxon>Hexapoda</taxon>
        <taxon>Insecta</taxon>
        <taxon>Pterygota</taxon>
        <taxon>Neoptera</taxon>
        <taxon>Endopterygota</taxon>
        <taxon>Diptera</taxon>
        <taxon>Nematocera</taxon>
        <taxon>Culicoidea</taxon>
        <taxon>Culicidae</taxon>
        <taxon>Anophelinae</taxon>
        <taxon>Anopheles</taxon>
    </lineage>
</organism>
<name>A0A084VTI7_ANOSI</name>
<evidence type="ECO:0000256" key="1">
    <source>
        <dbReference type="SAM" id="MobiDB-lite"/>
    </source>
</evidence>
<dbReference type="VEuPathDB" id="VectorBase:ASIC008873"/>
<reference evidence="4" key="2">
    <citation type="submission" date="2020-05" db="UniProtKB">
        <authorList>
            <consortium name="EnsemblMetazoa"/>
        </authorList>
    </citation>
    <scope>IDENTIFICATION</scope>
</reference>
<gene>
    <name evidence="3" type="ORF">ZHAS_00008873</name>
</gene>
<keyword evidence="2" id="KW-1133">Transmembrane helix</keyword>
<sequence length="145" mass="16484">MYLFRRRPPGRSYLSVSLVKKKKGKKKEHQPSGECDHKTECFITTIIRPLPTIIIIIIVILPGLMDRWIKSSHSSKLTSPRHAIAATNGATVRNRPWPRKGERNGCEKREKQKESTQPAVVEKRGIDCSGQSRIRKKKLAPLAHV</sequence>
<keyword evidence="2" id="KW-0472">Membrane</keyword>
<keyword evidence="2" id="KW-0812">Transmembrane</keyword>
<protein>
    <submittedName>
        <fullName evidence="3 4">Uncharacterized protein</fullName>
    </submittedName>
</protein>
<dbReference type="EMBL" id="ATLV01016357">
    <property type="status" value="NOT_ANNOTATED_CDS"/>
    <property type="molecule type" value="Genomic_DNA"/>
</dbReference>